<evidence type="ECO:0000256" key="6">
    <source>
        <dbReference type="SAM" id="MobiDB-lite"/>
    </source>
</evidence>
<keyword evidence="4" id="KW-0418">Kinase</keyword>
<reference evidence="9 10" key="1">
    <citation type="submission" date="2025-04" db="UniProtKB">
        <authorList>
            <consortium name="RefSeq"/>
        </authorList>
    </citation>
    <scope>IDENTIFICATION</scope>
</reference>
<dbReference type="PROSITE" id="PS51158">
    <property type="entry name" value="ALPHA_KINASE"/>
    <property type="match status" value="1"/>
</dbReference>
<proteinExistence type="predicted"/>
<dbReference type="RefSeq" id="XP_055891638.1">
    <property type="nucleotide sequence ID" value="XM_056035663.1"/>
</dbReference>
<gene>
    <name evidence="9 10 11" type="primary">LOC129927291</name>
</gene>
<dbReference type="Proteomes" id="UP001165740">
    <property type="component" value="Chromosome 7"/>
</dbReference>
<dbReference type="PANTHER" id="PTHR45992:SF11">
    <property type="entry name" value="ALPHA-TYPE PROTEIN KINASE DOMAIN-CONTAINING PROTEIN"/>
    <property type="match status" value="1"/>
</dbReference>
<dbReference type="RefSeq" id="XP_055891640.1">
    <property type="nucleotide sequence ID" value="XM_056035665.1"/>
</dbReference>
<protein>
    <submittedName>
        <fullName evidence="9 10">Uncharacterized protein LOC129927291</fullName>
    </submittedName>
</protein>
<accession>A0A9W3AWP1</accession>
<dbReference type="GO" id="GO:0005524">
    <property type="term" value="F:ATP binding"/>
    <property type="evidence" value="ECO:0007669"/>
    <property type="project" value="UniProtKB-KW"/>
</dbReference>
<dbReference type="AlphaFoldDB" id="A0A9W3AWP1"/>
<keyword evidence="2" id="KW-0808">Transferase</keyword>
<evidence type="ECO:0000256" key="3">
    <source>
        <dbReference type="ARBA" id="ARBA00022741"/>
    </source>
</evidence>
<dbReference type="SMART" id="SM00811">
    <property type="entry name" value="Alpha_kinase"/>
    <property type="match status" value="1"/>
</dbReference>
<dbReference type="GO" id="GO:0004674">
    <property type="term" value="F:protein serine/threonine kinase activity"/>
    <property type="evidence" value="ECO:0007669"/>
    <property type="project" value="UniProtKB-KW"/>
</dbReference>
<dbReference type="GeneID" id="129927291"/>
<name>A0A9W3AWP1_BIOGL</name>
<dbReference type="CDD" id="cd04515">
    <property type="entry name" value="Alpha_kinase"/>
    <property type="match status" value="1"/>
</dbReference>
<organism evidence="8 11">
    <name type="scientific">Biomphalaria glabrata</name>
    <name type="common">Bloodfluke planorb</name>
    <name type="synonym">Freshwater snail</name>
    <dbReference type="NCBI Taxonomy" id="6526"/>
    <lineage>
        <taxon>Eukaryota</taxon>
        <taxon>Metazoa</taxon>
        <taxon>Spiralia</taxon>
        <taxon>Lophotrochozoa</taxon>
        <taxon>Mollusca</taxon>
        <taxon>Gastropoda</taxon>
        <taxon>Heterobranchia</taxon>
        <taxon>Euthyneura</taxon>
        <taxon>Panpulmonata</taxon>
        <taxon>Hygrophila</taxon>
        <taxon>Lymnaeoidea</taxon>
        <taxon>Planorbidae</taxon>
        <taxon>Biomphalaria</taxon>
    </lineage>
</organism>
<dbReference type="OMA" id="EVWCERI"/>
<evidence type="ECO:0000259" key="7">
    <source>
        <dbReference type="PROSITE" id="PS51158"/>
    </source>
</evidence>
<dbReference type="OrthoDB" id="44277at2759"/>
<evidence type="ECO:0000313" key="11">
    <source>
        <dbReference type="RefSeq" id="XP_055891640.1"/>
    </source>
</evidence>
<dbReference type="SUPFAM" id="SSF56112">
    <property type="entry name" value="Protein kinase-like (PK-like)"/>
    <property type="match status" value="1"/>
</dbReference>
<keyword evidence="5" id="KW-0067">ATP-binding</keyword>
<dbReference type="Gene3D" id="3.20.200.10">
    <property type="entry name" value="MHCK/EF2 kinase"/>
    <property type="match status" value="1"/>
</dbReference>
<keyword evidence="8" id="KW-1185">Reference proteome</keyword>
<dbReference type="Pfam" id="PF02816">
    <property type="entry name" value="Alpha_kinase"/>
    <property type="match status" value="1"/>
</dbReference>
<dbReference type="InterPro" id="IPR051852">
    <property type="entry name" value="Alpha-type_PK"/>
</dbReference>
<keyword evidence="1" id="KW-0723">Serine/threonine-protein kinase</keyword>
<feature type="compositionally biased region" description="Basic and acidic residues" evidence="6">
    <location>
        <begin position="296"/>
        <end position="324"/>
    </location>
</feature>
<dbReference type="RefSeq" id="XP_055891639.1">
    <property type="nucleotide sequence ID" value="XM_056035664.1"/>
</dbReference>
<feature type="domain" description="Alpha-type protein kinase" evidence="7">
    <location>
        <begin position="1"/>
        <end position="238"/>
    </location>
</feature>
<evidence type="ECO:0000313" key="8">
    <source>
        <dbReference type="Proteomes" id="UP001165740"/>
    </source>
</evidence>
<keyword evidence="3" id="KW-0547">Nucleotide-binding</keyword>
<sequence>MSLRLLHLQNETNASCPDLKGQNYRASFNTLAASKGQRKKIYHGHLDGKGPRKGEHAVVKVFRDAPGTEAMCDTEIEKHKLARRLARKFNKLVPDDHYKIDFTLPLKSTVERLGVGCYLSRHKSRQMDKKEWVLIEENLLKKGDYVSFIRKTGLRNQKDPTTLDAFLHFTYHESDGKYVFCGFQGVLTDEGYLLTTPCIHSTDVSFGVSTDKGPKYIRKVFKQHKCNNLCYSFKLPEPCSDEEDSSDTGEESDIKSVDSSSTDGKKYEQDLVGNMENMVLENGDFLTKVGIEKIEETPEEWEKTPVRRESVKRKESIKPRDHRSNVVALGSLKKQPSF</sequence>
<dbReference type="PANTHER" id="PTHR45992">
    <property type="entry name" value="EUKARYOTIC ELONGATION FACTOR 2 KINASE-RELATED"/>
    <property type="match status" value="1"/>
</dbReference>
<feature type="compositionally biased region" description="Acidic residues" evidence="6">
    <location>
        <begin position="241"/>
        <end position="251"/>
    </location>
</feature>
<evidence type="ECO:0000313" key="10">
    <source>
        <dbReference type="RefSeq" id="XP_055891639.1"/>
    </source>
</evidence>
<feature type="region of interest" description="Disordered" evidence="6">
    <location>
        <begin position="296"/>
        <end position="338"/>
    </location>
</feature>
<evidence type="ECO:0000256" key="4">
    <source>
        <dbReference type="ARBA" id="ARBA00022777"/>
    </source>
</evidence>
<feature type="region of interest" description="Disordered" evidence="6">
    <location>
        <begin position="241"/>
        <end position="266"/>
    </location>
</feature>
<evidence type="ECO:0000256" key="1">
    <source>
        <dbReference type="ARBA" id="ARBA00022527"/>
    </source>
</evidence>
<dbReference type="InterPro" id="IPR004166">
    <property type="entry name" value="a-kinase_dom"/>
</dbReference>
<evidence type="ECO:0000256" key="5">
    <source>
        <dbReference type="ARBA" id="ARBA00022840"/>
    </source>
</evidence>
<evidence type="ECO:0000256" key="2">
    <source>
        <dbReference type="ARBA" id="ARBA00022679"/>
    </source>
</evidence>
<evidence type="ECO:0000313" key="9">
    <source>
        <dbReference type="RefSeq" id="XP_055891638.1"/>
    </source>
</evidence>
<dbReference type="InterPro" id="IPR011009">
    <property type="entry name" value="Kinase-like_dom_sf"/>
</dbReference>